<organism evidence="1">
    <name type="scientific">Rhizophora mucronata</name>
    <name type="common">Asiatic mangrove</name>
    <dbReference type="NCBI Taxonomy" id="61149"/>
    <lineage>
        <taxon>Eukaryota</taxon>
        <taxon>Viridiplantae</taxon>
        <taxon>Streptophyta</taxon>
        <taxon>Embryophyta</taxon>
        <taxon>Tracheophyta</taxon>
        <taxon>Spermatophyta</taxon>
        <taxon>Magnoliopsida</taxon>
        <taxon>eudicotyledons</taxon>
        <taxon>Gunneridae</taxon>
        <taxon>Pentapetalae</taxon>
        <taxon>rosids</taxon>
        <taxon>fabids</taxon>
        <taxon>Malpighiales</taxon>
        <taxon>Rhizophoraceae</taxon>
        <taxon>Rhizophora</taxon>
    </lineage>
</organism>
<evidence type="ECO:0000313" key="1">
    <source>
        <dbReference type="EMBL" id="MBX03873.1"/>
    </source>
</evidence>
<reference evidence="1" key="1">
    <citation type="submission" date="2018-02" db="EMBL/GenBank/DDBJ databases">
        <title>Rhizophora mucronata_Transcriptome.</title>
        <authorList>
            <person name="Meera S.P."/>
            <person name="Sreeshan A."/>
            <person name="Augustine A."/>
        </authorList>
    </citation>
    <scope>NUCLEOTIDE SEQUENCE</scope>
    <source>
        <tissue evidence="1">Leaf</tissue>
    </source>
</reference>
<proteinExistence type="predicted"/>
<dbReference type="AlphaFoldDB" id="A0A2P2KDS4"/>
<name>A0A2P2KDS4_RHIMU</name>
<accession>A0A2P2KDS4</accession>
<sequence>MNNLIMRRREWFIIKSTFINQELKFCNIAYPPPTSKQIKF</sequence>
<protein>
    <submittedName>
        <fullName evidence="1">Uncharacterized protein</fullName>
    </submittedName>
</protein>
<dbReference type="EMBL" id="GGEC01023389">
    <property type="protein sequence ID" value="MBX03873.1"/>
    <property type="molecule type" value="Transcribed_RNA"/>
</dbReference>